<sequence length="539" mass="59592">MTDAAPILEVRDLTVSLPGGLDRANAVEGLSFDVRPQQIVCLVGESGSGKSVTAAAVMHLLPRRVLRVTGGSMRLEGQDLTRIGQDEICRLRGNRMAMVFQEPLTALNPVTRIGNQIAEVLRIHRPEMPSAEVEARVLALMEDVRLPDPAALRMVYPHQISGGQRQRVMIAMALALEPALIIADEPTTALDVTTQAQILRLFRELLTRHHSGVLLITHDFGVVADVADEVIVMQHGRMVEKGPPERVLSRPEHPYTRSLIDAVPRFRFRQPVAAAATPALTVRDLSLTYRSRSFTGRKRETRALDGVSFTIDPGETLGIVGESGSGKTTLAKCLLRFETPDHGQMLFGDRDLATAGRRDLRGFRRRIQMVFQDPYKSLNPRRHVGQSLVEGPVHHGVARDRATARAVELLELVGLRGDAMSRFPHEFSGGQRQRICIARALAMEPEIIVADEPVSALDVSVQAQVLELFEELRRKLGFSMLFITHDLRIASNICDRVGVMHRGRLVEMGRTEQIFRDPQHAYTRELLAAVPGGVLTSAS</sequence>
<dbReference type="GO" id="GO:0015833">
    <property type="term" value="P:peptide transport"/>
    <property type="evidence" value="ECO:0007669"/>
    <property type="project" value="InterPro"/>
</dbReference>
<evidence type="ECO:0000259" key="6">
    <source>
        <dbReference type="PROSITE" id="PS50893"/>
    </source>
</evidence>
<organism evidence="7 8">
    <name type="scientific">Stella humosa</name>
    <dbReference type="NCBI Taxonomy" id="94"/>
    <lineage>
        <taxon>Bacteria</taxon>
        <taxon>Pseudomonadati</taxon>
        <taxon>Pseudomonadota</taxon>
        <taxon>Alphaproteobacteria</taxon>
        <taxon>Rhodospirillales</taxon>
        <taxon>Stellaceae</taxon>
        <taxon>Stella</taxon>
    </lineage>
</organism>
<evidence type="ECO:0000313" key="8">
    <source>
        <dbReference type="Proteomes" id="UP000278222"/>
    </source>
</evidence>
<dbReference type="PANTHER" id="PTHR43776:SF7">
    <property type="entry name" value="D,D-DIPEPTIDE TRANSPORT ATP-BINDING PROTEIN DDPF-RELATED"/>
    <property type="match status" value="1"/>
</dbReference>
<dbReference type="PROSITE" id="PS50893">
    <property type="entry name" value="ABC_TRANSPORTER_2"/>
    <property type="match status" value="2"/>
</dbReference>
<comment type="caution">
    <text evidence="7">The sequence shown here is derived from an EMBL/GenBank/DDBJ whole genome shotgun (WGS) entry which is preliminary data.</text>
</comment>
<keyword evidence="4" id="KW-0547">Nucleotide-binding</keyword>
<dbReference type="InterPro" id="IPR003439">
    <property type="entry name" value="ABC_transporter-like_ATP-bd"/>
</dbReference>
<dbReference type="InterPro" id="IPR013563">
    <property type="entry name" value="Oligopep_ABC_C"/>
</dbReference>
<evidence type="ECO:0000256" key="1">
    <source>
        <dbReference type="ARBA" id="ARBA00004417"/>
    </source>
</evidence>
<reference evidence="7 8" key="1">
    <citation type="submission" date="2018-11" db="EMBL/GenBank/DDBJ databases">
        <title>Genomic Encyclopedia of Type Strains, Phase IV (KMG-IV): sequencing the most valuable type-strain genomes for metagenomic binning, comparative biology and taxonomic classification.</title>
        <authorList>
            <person name="Goeker M."/>
        </authorList>
    </citation>
    <scope>NUCLEOTIDE SEQUENCE [LARGE SCALE GENOMIC DNA]</scope>
    <source>
        <strain evidence="7 8">DSM 5900</strain>
    </source>
</reference>
<dbReference type="NCBIfam" id="NF008453">
    <property type="entry name" value="PRK11308.1"/>
    <property type="match status" value="2"/>
</dbReference>
<dbReference type="OrthoDB" id="9802264at2"/>
<dbReference type="GO" id="GO:0005524">
    <property type="term" value="F:ATP binding"/>
    <property type="evidence" value="ECO:0007669"/>
    <property type="project" value="UniProtKB-KW"/>
</dbReference>
<dbReference type="SUPFAM" id="SSF52540">
    <property type="entry name" value="P-loop containing nucleoside triphosphate hydrolases"/>
    <property type="match status" value="2"/>
</dbReference>
<keyword evidence="3" id="KW-0813">Transport</keyword>
<evidence type="ECO:0000313" key="7">
    <source>
        <dbReference type="EMBL" id="ROP83709.1"/>
    </source>
</evidence>
<dbReference type="InterPro" id="IPR017871">
    <property type="entry name" value="ABC_transporter-like_CS"/>
</dbReference>
<gene>
    <name evidence="7" type="ORF">EDC65_4358</name>
</gene>
<comment type="similarity">
    <text evidence="2">Belongs to the ABC transporter superfamily.</text>
</comment>
<dbReference type="Pfam" id="PF00005">
    <property type="entry name" value="ABC_tran"/>
    <property type="match status" value="2"/>
</dbReference>
<dbReference type="PANTHER" id="PTHR43776">
    <property type="entry name" value="TRANSPORT ATP-BINDING PROTEIN"/>
    <property type="match status" value="1"/>
</dbReference>
<keyword evidence="5 7" id="KW-0067">ATP-binding</keyword>
<dbReference type="CDD" id="cd03257">
    <property type="entry name" value="ABC_NikE_OppD_transporters"/>
    <property type="match status" value="2"/>
</dbReference>
<dbReference type="PROSITE" id="PS00211">
    <property type="entry name" value="ABC_TRANSPORTER_1"/>
    <property type="match status" value="2"/>
</dbReference>
<evidence type="ECO:0000256" key="5">
    <source>
        <dbReference type="ARBA" id="ARBA00022840"/>
    </source>
</evidence>
<comment type="subcellular location">
    <subcellularLocation>
        <location evidence="1">Cell inner membrane</location>
        <topology evidence="1">Peripheral membrane protein</topology>
    </subcellularLocation>
</comment>
<name>A0A3N1KY49_9PROT</name>
<feature type="domain" description="ABC transporter" evidence="6">
    <location>
        <begin position="282"/>
        <end position="527"/>
    </location>
</feature>
<evidence type="ECO:0000256" key="4">
    <source>
        <dbReference type="ARBA" id="ARBA00022741"/>
    </source>
</evidence>
<dbReference type="Gene3D" id="3.40.50.300">
    <property type="entry name" value="P-loop containing nucleotide triphosphate hydrolases"/>
    <property type="match status" value="2"/>
</dbReference>
<evidence type="ECO:0000256" key="2">
    <source>
        <dbReference type="ARBA" id="ARBA00005417"/>
    </source>
</evidence>
<dbReference type="EMBL" id="RJKX01000016">
    <property type="protein sequence ID" value="ROP83709.1"/>
    <property type="molecule type" value="Genomic_DNA"/>
</dbReference>
<dbReference type="NCBIfam" id="NF007739">
    <property type="entry name" value="PRK10419.1"/>
    <property type="match status" value="2"/>
</dbReference>
<dbReference type="InterPro" id="IPR050319">
    <property type="entry name" value="ABC_transp_ATP-bind"/>
</dbReference>
<dbReference type="GO" id="GO:0055085">
    <property type="term" value="P:transmembrane transport"/>
    <property type="evidence" value="ECO:0007669"/>
    <property type="project" value="UniProtKB-ARBA"/>
</dbReference>
<dbReference type="GO" id="GO:0016887">
    <property type="term" value="F:ATP hydrolysis activity"/>
    <property type="evidence" value="ECO:0007669"/>
    <property type="project" value="InterPro"/>
</dbReference>
<accession>A0A3N1KY49</accession>
<dbReference type="InterPro" id="IPR027417">
    <property type="entry name" value="P-loop_NTPase"/>
</dbReference>
<dbReference type="Pfam" id="PF08352">
    <property type="entry name" value="oligo_HPY"/>
    <property type="match status" value="2"/>
</dbReference>
<dbReference type="GO" id="GO:0005886">
    <property type="term" value="C:plasma membrane"/>
    <property type="evidence" value="ECO:0007669"/>
    <property type="project" value="UniProtKB-SubCell"/>
</dbReference>
<dbReference type="InterPro" id="IPR003593">
    <property type="entry name" value="AAA+_ATPase"/>
</dbReference>
<feature type="domain" description="ABC transporter" evidence="6">
    <location>
        <begin position="8"/>
        <end position="260"/>
    </location>
</feature>
<dbReference type="RefSeq" id="WP_123693497.1">
    <property type="nucleotide sequence ID" value="NZ_AP019700.1"/>
</dbReference>
<dbReference type="FunFam" id="3.40.50.300:FF:000016">
    <property type="entry name" value="Oligopeptide ABC transporter ATP-binding component"/>
    <property type="match status" value="2"/>
</dbReference>
<dbReference type="Proteomes" id="UP000278222">
    <property type="component" value="Unassembled WGS sequence"/>
</dbReference>
<evidence type="ECO:0000256" key="3">
    <source>
        <dbReference type="ARBA" id="ARBA00022448"/>
    </source>
</evidence>
<dbReference type="AlphaFoldDB" id="A0A3N1KY49"/>
<keyword evidence="8" id="KW-1185">Reference proteome</keyword>
<proteinExistence type="inferred from homology"/>
<protein>
    <submittedName>
        <fullName evidence="7">Peptide/nickel transport system ATP-binding protein</fullName>
    </submittedName>
</protein>
<dbReference type="SMART" id="SM00382">
    <property type="entry name" value="AAA"/>
    <property type="match status" value="2"/>
</dbReference>